<keyword evidence="1" id="KW-1133">Transmembrane helix</keyword>
<organism evidence="4 5">
    <name type="scientific">Aequorivita aurantiaca</name>
    <dbReference type="NCBI Taxonomy" id="3053356"/>
    <lineage>
        <taxon>Bacteria</taxon>
        <taxon>Pseudomonadati</taxon>
        <taxon>Bacteroidota</taxon>
        <taxon>Flavobacteriia</taxon>
        <taxon>Flavobacteriales</taxon>
        <taxon>Flavobacteriaceae</taxon>
        <taxon>Aequorivita</taxon>
    </lineage>
</organism>
<gene>
    <name evidence="4" type="ORF">QRD02_01815</name>
</gene>
<dbReference type="InterPro" id="IPR001296">
    <property type="entry name" value="Glyco_trans_1"/>
</dbReference>
<dbReference type="Pfam" id="PF00534">
    <property type="entry name" value="Glycos_transf_1"/>
    <property type="match status" value="1"/>
</dbReference>
<comment type="caution">
    <text evidence="4">The sequence shown here is derived from an EMBL/GenBank/DDBJ whole genome shotgun (WGS) entry which is preliminary data.</text>
</comment>
<name>A0ABT8DEY8_9FLAO</name>
<evidence type="ECO:0000259" key="2">
    <source>
        <dbReference type="Pfam" id="PF00534"/>
    </source>
</evidence>
<dbReference type="Pfam" id="PF13439">
    <property type="entry name" value="Glyco_transf_4"/>
    <property type="match status" value="1"/>
</dbReference>
<feature type="domain" description="Glycosyl transferase family 1" evidence="2">
    <location>
        <begin position="179"/>
        <end position="322"/>
    </location>
</feature>
<dbReference type="SUPFAM" id="SSF53756">
    <property type="entry name" value="UDP-Glycosyltransferase/glycogen phosphorylase"/>
    <property type="match status" value="1"/>
</dbReference>
<reference evidence="4 5" key="1">
    <citation type="submission" date="2023-06" db="EMBL/GenBank/DDBJ databases">
        <authorList>
            <person name="Ye Y.-Q."/>
            <person name="Du Z.-J."/>
        </authorList>
    </citation>
    <scope>NUCLEOTIDE SEQUENCE [LARGE SCALE GENOMIC DNA]</scope>
    <source>
        <strain evidence="4 5">SDUM287046</strain>
    </source>
</reference>
<evidence type="ECO:0000313" key="4">
    <source>
        <dbReference type="EMBL" id="MDN3723104.1"/>
    </source>
</evidence>
<feature type="domain" description="Glycosyltransferase subfamily 4-like N-terminal" evidence="3">
    <location>
        <begin position="14"/>
        <end position="133"/>
    </location>
</feature>
<evidence type="ECO:0000313" key="5">
    <source>
        <dbReference type="Proteomes" id="UP001244787"/>
    </source>
</evidence>
<evidence type="ECO:0008006" key="6">
    <source>
        <dbReference type="Google" id="ProtNLM"/>
    </source>
</evidence>
<proteinExistence type="predicted"/>
<evidence type="ECO:0000256" key="1">
    <source>
        <dbReference type="SAM" id="Phobius"/>
    </source>
</evidence>
<evidence type="ECO:0000259" key="3">
    <source>
        <dbReference type="Pfam" id="PF13439"/>
    </source>
</evidence>
<keyword evidence="1" id="KW-0472">Membrane</keyword>
<keyword evidence="1" id="KW-0812">Transmembrane</keyword>
<dbReference type="Proteomes" id="UP001244787">
    <property type="component" value="Unassembled WGS sequence"/>
</dbReference>
<dbReference type="RefSeq" id="WP_290253182.1">
    <property type="nucleotide sequence ID" value="NZ_JAUGQQ010000001.1"/>
</dbReference>
<dbReference type="EMBL" id="JAUGQQ010000001">
    <property type="protein sequence ID" value="MDN3723104.1"/>
    <property type="molecule type" value="Genomic_DNA"/>
</dbReference>
<protein>
    <recommendedName>
        <fullName evidence="6">Glycosyltransferase</fullName>
    </recommendedName>
</protein>
<feature type="transmembrane region" description="Helical" evidence="1">
    <location>
        <begin position="69"/>
        <end position="90"/>
    </location>
</feature>
<dbReference type="InterPro" id="IPR028098">
    <property type="entry name" value="Glyco_trans_4-like_N"/>
</dbReference>
<sequence>MKKNILVIGPYSAIGGVSIHIKRLAALLSEKHTFTFIDESPRTNTETNVFNLRSKNLAEYFRLLKAADIVHIHTGILWLLYIHVFLAFVFRKKIIVTIHSLSNLNKKMSILIAQLFLSLASKTIIVSEEISNKFKLKNKIVLPAFIPPDISQEADLPPAILNILEKNRNKKIIVNNAFKLVLFKQQDLYGLDLLIDVARMIKGNNKNYKIIFVIASMDEKLNLYDHYARVIREENLEEVISLIPYSISFVKLMLESDLVVRATNTDGDAITVREALYLNRPIIASDVTFRPEGTILFANRDSKDLYLKINEVLNEPTKEPKSFLNNPVSNYLDKYENIY</sequence>
<keyword evidence="5" id="KW-1185">Reference proteome</keyword>
<dbReference type="Gene3D" id="3.40.50.2000">
    <property type="entry name" value="Glycogen Phosphorylase B"/>
    <property type="match status" value="2"/>
</dbReference>
<accession>A0ABT8DEY8</accession>